<accession>A0A150FQY8</accession>
<dbReference type="PATRIC" id="fig|1121328.3.peg.1094"/>
<evidence type="ECO:0000313" key="4">
    <source>
        <dbReference type="Proteomes" id="UP000323392"/>
    </source>
</evidence>
<dbReference type="EMBL" id="FRBG01000012">
    <property type="protein sequence ID" value="SHL13745.1"/>
    <property type="molecule type" value="Genomic_DNA"/>
</dbReference>
<dbReference type="STRING" id="1121328.JWYL7_1084"/>
<dbReference type="Proteomes" id="UP000323392">
    <property type="component" value="Unassembled WGS sequence"/>
</dbReference>
<dbReference type="OrthoDB" id="3194804at2"/>
<proteinExistence type="predicted"/>
<dbReference type="NCBIfam" id="NF047353">
    <property type="entry name" value="tube_lmo2291"/>
    <property type="match status" value="1"/>
</dbReference>
<evidence type="ECO:0000313" key="3">
    <source>
        <dbReference type="Proteomes" id="UP000092605"/>
    </source>
</evidence>
<comment type="caution">
    <text evidence="1">The sequence shown here is derived from an EMBL/GenBank/DDBJ whole genome shotgun (WGS) entry which is preliminary data.</text>
</comment>
<reference evidence="1 3" key="1">
    <citation type="submission" date="2016-02" db="EMBL/GenBank/DDBJ databases">
        <title>Draft genome sequence for Clostridium paradoxum JW-YL-7.</title>
        <authorList>
            <person name="Utturkar S.M."/>
            <person name="Lancaster A."/>
            <person name="Poole F.L."/>
            <person name="Adams M.W."/>
            <person name="Brown S.D."/>
        </authorList>
    </citation>
    <scope>NUCLEOTIDE SEQUENCE [LARGE SCALE GENOMIC DNA]</scope>
    <source>
        <strain evidence="1 3">JW-YL-7</strain>
    </source>
</reference>
<evidence type="ECO:0000313" key="1">
    <source>
        <dbReference type="EMBL" id="KXZ40009.1"/>
    </source>
</evidence>
<dbReference type="Proteomes" id="UP000092605">
    <property type="component" value="Unassembled WGS sequence"/>
</dbReference>
<dbReference type="NCBIfam" id="TIGR02126">
    <property type="entry name" value="phgtail_TP901_1"/>
    <property type="match status" value="1"/>
</dbReference>
<name>A0A150FQY8_CLOPD</name>
<protein>
    <submittedName>
        <fullName evidence="1">Phage major tail protein, TP901-1 family</fullName>
    </submittedName>
</protein>
<dbReference type="Pfam" id="PF06199">
    <property type="entry name" value="Phage_tail_2"/>
    <property type="match status" value="1"/>
</dbReference>
<dbReference type="Gene3D" id="4.10.410.40">
    <property type="match status" value="1"/>
</dbReference>
<keyword evidence="4" id="KW-1185">Reference proteome</keyword>
<dbReference type="EMBL" id="LSFY01000001">
    <property type="protein sequence ID" value="KXZ40009.1"/>
    <property type="molecule type" value="Genomic_DNA"/>
</dbReference>
<dbReference type="AlphaFoldDB" id="A0A150FQY8"/>
<gene>
    <name evidence="1" type="ORF">JWYL7_1084</name>
    <name evidence="2" type="ORF">SAMN05661008_01531</name>
</gene>
<organism evidence="1 3">
    <name type="scientific">Alkalithermobacter thermoalcaliphilus JW-YL-7 = DSM 7308</name>
    <dbReference type="NCBI Taxonomy" id="1121328"/>
    <lineage>
        <taxon>Bacteria</taxon>
        <taxon>Bacillati</taxon>
        <taxon>Bacillota</taxon>
        <taxon>Clostridia</taxon>
        <taxon>Peptostreptococcales</taxon>
        <taxon>Tepidibacteraceae</taxon>
        <taxon>Alkalithermobacter</taxon>
    </lineage>
</organism>
<reference evidence="2 4" key="2">
    <citation type="submission" date="2016-11" db="EMBL/GenBank/DDBJ databases">
        <authorList>
            <person name="Varghese N."/>
            <person name="Submissions S."/>
        </authorList>
    </citation>
    <scope>NUCLEOTIDE SEQUENCE [LARGE SCALE GENOMIC DNA]</scope>
    <source>
        <strain evidence="2 4">DSM 7308</strain>
    </source>
</reference>
<dbReference type="InterPro" id="IPR011855">
    <property type="entry name" value="Phgtail_TP901_1"/>
</dbReference>
<dbReference type="RefSeq" id="WP_066070149.1">
    <property type="nucleotide sequence ID" value="NZ_FRBG01000012.1"/>
</dbReference>
<sequence length="125" mass="13511">MAKGIDFIIKIGSKVLGGQRGATLNRSASVIDTTTKLSEGWKENEASLKEWSISADGLLVEDDAAYLDLETAFIQGDTVEVEILTSTGSKYKGTCIITDFPLEMPYDDNVTYSLTLQGTGPIVKE</sequence>
<evidence type="ECO:0000313" key="2">
    <source>
        <dbReference type="EMBL" id="SHL13745.1"/>
    </source>
</evidence>